<reference evidence="1" key="2">
    <citation type="submission" date="2013-10" db="EMBL/GenBank/DDBJ databases">
        <authorList>
            <person name="Aslett M."/>
        </authorList>
    </citation>
    <scope>NUCLEOTIDE SEQUENCE [LARGE SCALE GENOMIC DNA]</scope>
    <source>
        <strain evidence="1">Houghton</strain>
    </source>
</reference>
<evidence type="ECO:0000313" key="2">
    <source>
        <dbReference type="Proteomes" id="UP000018201"/>
    </source>
</evidence>
<sequence length="360" mass="40197">MTPEEQRLASMNAQLGQIVISQDLCAPIRPTIALLPDKEVALVQFGTGQCSKVVAASFLKAQADPNVRQFIREEIFEVSADQCAPYATEAYEAVDIAVQQILASWVPEDQIGAAVKHAVEELGDKYYVIVDAARMLASSGRATEMNSFRALRLLQAAAMTIVCKRCAVRYLSELIRSALADLYEQEEEKYLMRLFARTFATSIMEHIETNVSAATEATETPDYANDLRVFSEGISSIDPLAVALARFFYYSAKEERDETLMVLFEQSLADIHQALEEAQQETRSRTNIVLRLRQFVNKRAAFSAEIAAAAYTSDAPQPPYGPEAFKGLHQTFKQMHNSLNKHTHRVLVALNSGQMYARKR</sequence>
<organism evidence="1 2">
    <name type="scientific">Eimeria praecox</name>
    <dbReference type="NCBI Taxonomy" id="51316"/>
    <lineage>
        <taxon>Eukaryota</taxon>
        <taxon>Sar</taxon>
        <taxon>Alveolata</taxon>
        <taxon>Apicomplexa</taxon>
        <taxon>Conoidasida</taxon>
        <taxon>Coccidia</taxon>
        <taxon>Eucoccidiorida</taxon>
        <taxon>Eimeriorina</taxon>
        <taxon>Eimeriidae</taxon>
        <taxon>Eimeria</taxon>
    </lineage>
</organism>
<dbReference type="Proteomes" id="UP000018201">
    <property type="component" value="Unassembled WGS sequence"/>
</dbReference>
<proteinExistence type="predicted"/>
<protein>
    <submittedName>
        <fullName evidence="1">Uncharacterized protein</fullName>
    </submittedName>
</protein>
<gene>
    <name evidence="1" type="ORF">EPH_0058230</name>
</gene>
<keyword evidence="2" id="KW-1185">Reference proteome</keyword>
<accession>U6HAZ9</accession>
<dbReference type="EMBL" id="HG708271">
    <property type="protein sequence ID" value="CDI87784.1"/>
    <property type="molecule type" value="Genomic_DNA"/>
</dbReference>
<evidence type="ECO:0000313" key="1">
    <source>
        <dbReference type="EMBL" id="CDI87784.1"/>
    </source>
</evidence>
<dbReference type="VEuPathDB" id="ToxoDB:EPH_0058230"/>
<reference evidence="1" key="1">
    <citation type="submission" date="2013-10" db="EMBL/GenBank/DDBJ databases">
        <title>Genomic analysis of the causative agents of coccidiosis in chickens.</title>
        <authorList>
            <person name="Reid A.J."/>
            <person name="Blake D."/>
            <person name="Billington K."/>
            <person name="Browne H."/>
            <person name="Dunn M."/>
            <person name="Hung S."/>
            <person name="Kawahara F."/>
            <person name="Miranda-Saavedra D."/>
            <person name="Mourier T."/>
            <person name="Nagra H."/>
            <person name="Otto T.D."/>
            <person name="Rawlings N."/>
            <person name="Sanchez A."/>
            <person name="Sanders M."/>
            <person name="Subramaniam C."/>
            <person name="Tay Y."/>
            <person name="Dear P."/>
            <person name="Doerig C."/>
            <person name="Gruber A."/>
            <person name="Parkinson J."/>
            <person name="Shirley M."/>
            <person name="Wan K.L."/>
            <person name="Berriman M."/>
            <person name="Tomley F."/>
            <person name="Pain A."/>
        </authorList>
    </citation>
    <scope>NUCLEOTIDE SEQUENCE [LARGE SCALE GENOMIC DNA]</scope>
    <source>
        <strain evidence="1">Houghton</strain>
    </source>
</reference>
<name>U6HAZ9_9EIME</name>
<dbReference type="OrthoDB" id="346411at2759"/>
<dbReference type="AlphaFoldDB" id="U6HAZ9"/>